<dbReference type="Pfam" id="PF09250">
    <property type="entry name" value="Prim-Pol"/>
    <property type="match status" value="1"/>
</dbReference>
<keyword evidence="3" id="KW-1185">Reference proteome</keyword>
<reference evidence="2 3" key="1">
    <citation type="submission" date="2018-06" db="EMBL/GenBank/DDBJ databases">
        <title>Streptomyces reniochalinae sp. nov. and Streptomyces diacarnus sp. nov. from marine sponges.</title>
        <authorList>
            <person name="Li L."/>
        </authorList>
    </citation>
    <scope>NUCLEOTIDE SEQUENCE [LARGE SCALE GENOMIC DNA]</scope>
    <source>
        <strain evidence="2 3">LHW50302</strain>
    </source>
</reference>
<evidence type="ECO:0000259" key="1">
    <source>
        <dbReference type="SMART" id="SM00943"/>
    </source>
</evidence>
<gene>
    <name evidence="2" type="ORF">DQ392_14965</name>
</gene>
<evidence type="ECO:0000313" key="2">
    <source>
        <dbReference type="EMBL" id="RCG17986.1"/>
    </source>
</evidence>
<dbReference type="EMBL" id="QOIM01000034">
    <property type="protein sequence ID" value="RCG17986.1"/>
    <property type="molecule type" value="Genomic_DNA"/>
</dbReference>
<organism evidence="2 3">
    <name type="scientific">Streptomyces reniochalinae</name>
    <dbReference type="NCBI Taxonomy" id="2250578"/>
    <lineage>
        <taxon>Bacteria</taxon>
        <taxon>Bacillati</taxon>
        <taxon>Actinomycetota</taxon>
        <taxon>Actinomycetes</taxon>
        <taxon>Kitasatosporales</taxon>
        <taxon>Streptomycetaceae</taxon>
        <taxon>Streptomyces</taxon>
    </lineage>
</organism>
<feature type="domain" description="DNA primase/polymerase bifunctional N-terminal" evidence="1">
    <location>
        <begin position="35"/>
        <end position="216"/>
    </location>
</feature>
<accession>A0A367EIR0</accession>
<dbReference type="SMART" id="SM00943">
    <property type="entry name" value="Prim-Pol"/>
    <property type="match status" value="1"/>
</dbReference>
<dbReference type="RefSeq" id="WP_114016101.1">
    <property type="nucleotide sequence ID" value="NZ_QOIM01000034.1"/>
</dbReference>
<proteinExistence type="predicted"/>
<comment type="caution">
    <text evidence="2">The sequence shown here is derived from an EMBL/GenBank/DDBJ whole genome shotgun (WGS) entry which is preliminary data.</text>
</comment>
<sequence>MVVEETRTRTPGVATDACVPGRRTAPPTGSPLEHALRYTRERAWDVFPGTWLETVGGVPRCTCADPACPAPGAHPARLRWRDEATGSATTARHLWTTAPRAAVLLPTGRAFDALEVSEAAGCLALARLERMAAPLGPVISSPGGRMAFFVLPGSTTTVPHALRRLGWSPAWLDLRTRGDGDWVAAPPTRLGERGPVQWAREPNAANRWLPGAEELVPTLAYACAREAVDRPRAVDGTLAIDRPRAIDGS</sequence>
<name>A0A367EIR0_9ACTN</name>
<dbReference type="Proteomes" id="UP000253507">
    <property type="component" value="Unassembled WGS sequence"/>
</dbReference>
<dbReference type="InterPro" id="IPR015330">
    <property type="entry name" value="DNA_primase/pol_bifunc_N"/>
</dbReference>
<protein>
    <submittedName>
        <fullName evidence="2">DNA primase</fullName>
    </submittedName>
</protein>
<dbReference type="AlphaFoldDB" id="A0A367EIR0"/>
<dbReference type="OrthoDB" id="3852216at2"/>
<evidence type="ECO:0000313" key="3">
    <source>
        <dbReference type="Proteomes" id="UP000253507"/>
    </source>
</evidence>